<reference evidence="4" key="2">
    <citation type="submission" date="2019-10" db="EMBL/GenBank/DDBJ databases">
        <authorList>
            <consortium name="NCBI Genome Project"/>
        </authorList>
    </citation>
    <scope>NUCLEOTIDE SEQUENCE</scope>
    <source>
        <strain evidence="4">NI907</strain>
    </source>
</reference>
<dbReference type="AlphaFoldDB" id="A0A6P8ARX2"/>
<feature type="region of interest" description="Disordered" evidence="1">
    <location>
        <begin position="119"/>
        <end position="318"/>
    </location>
</feature>
<evidence type="ECO:0000313" key="3">
    <source>
        <dbReference type="Proteomes" id="UP000515153"/>
    </source>
</evidence>
<protein>
    <submittedName>
        <fullName evidence="4">Uncharacterized protein</fullName>
    </submittedName>
</protein>
<keyword evidence="3" id="KW-1185">Reference proteome</keyword>
<dbReference type="GeneID" id="41964071"/>
<evidence type="ECO:0000313" key="4">
    <source>
        <dbReference type="RefSeq" id="XP_030977647.1"/>
    </source>
</evidence>
<dbReference type="RefSeq" id="XP_030977647.1">
    <property type="nucleotide sequence ID" value="XM_031129163.1"/>
</dbReference>
<accession>A0A6P8ARX2</accession>
<feature type="compositionally biased region" description="Acidic residues" evidence="1">
    <location>
        <begin position="238"/>
        <end position="290"/>
    </location>
</feature>
<reference evidence="4" key="1">
    <citation type="journal article" date="2019" name="Mol. Biol. Evol.">
        <title>Blast fungal genomes show frequent chromosomal changes, gene gains and losses, and effector gene turnover.</title>
        <authorList>
            <person name="Gomez Luciano L.B."/>
            <person name="Jason Tsai I."/>
            <person name="Chuma I."/>
            <person name="Tosa Y."/>
            <person name="Chen Y.H."/>
            <person name="Li J.Y."/>
            <person name="Li M.Y."/>
            <person name="Jade Lu M.Y."/>
            <person name="Nakayashiki H."/>
            <person name="Li W.H."/>
        </authorList>
    </citation>
    <scope>NUCLEOTIDE SEQUENCE</scope>
    <source>
        <strain evidence="4">NI907</strain>
    </source>
</reference>
<dbReference type="KEGG" id="pgri:PgNI_09175"/>
<sequence>MRTQTFAAFLLTAALPAIVAALPTNIPSTQLTSVPAIATRSTHAIEEIALTKRSEDGGQPGYFPDEADAQDLEDVEEAGHGFGGEEPEELEESFMDGDLDDFAGFDFSQLQEQEQMLQRRATDSNYEGPFTDDTRDESGDFNNIDILQARSDELIEEPGIPSRFRRRHEGHEGTHDEQAGTIVDEDEDDQLERRQLDNIAEDDDEEHDEGAFAGLDMSAHAGDEEDDDDEASFGQDVYDGDEASVEQDLDGNDEASVEQDLYNDDEASVGQDLDDGDEASVEQDLYDNDEASAGNDYNDAELYEDDGSDLQRRDENEFDEDVAEIQIAKREVYDGSKKQVPRPIERRVARSFRA</sequence>
<feature type="region of interest" description="Disordered" evidence="1">
    <location>
        <begin position="331"/>
        <end position="354"/>
    </location>
</feature>
<feature type="compositionally biased region" description="Basic and acidic residues" evidence="1">
    <location>
        <begin position="331"/>
        <end position="348"/>
    </location>
</feature>
<dbReference type="Proteomes" id="UP000515153">
    <property type="component" value="Unplaced"/>
</dbReference>
<reference evidence="4" key="3">
    <citation type="submission" date="2025-08" db="UniProtKB">
        <authorList>
            <consortium name="RefSeq"/>
        </authorList>
    </citation>
    <scope>IDENTIFICATION</scope>
    <source>
        <strain evidence="4">NI907</strain>
    </source>
</reference>
<feature type="chain" id="PRO_5027789259" evidence="2">
    <location>
        <begin position="22"/>
        <end position="354"/>
    </location>
</feature>
<dbReference type="OrthoDB" id="5244934at2759"/>
<organism evidence="3 4">
    <name type="scientific">Pyricularia grisea</name>
    <name type="common">Crabgrass-specific blast fungus</name>
    <name type="synonym">Magnaporthe grisea</name>
    <dbReference type="NCBI Taxonomy" id="148305"/>
    <lineage>
        <taxon>Eukaryota</taxon>
        <taxon>Fungi</taxon>
        <taxon>Dikarya</taxon>
        <taxon>Ascomycota</taxon>
        <taxon>Pezizomycotina</taxon>
        <taxon>Sordariomycetes</taxon>
        <taxon>Sordariomycetidae</taxon>
        <taxon>Magnaporthales</taxon>
        <taxon>Pyriculariaceae</taxon>
        <taxon>Pyricularia</taxon>
    </lineage>
</organism>
<feature type="compositionally biased region" description="Acidic residues" evidence="1">
    <location>
        <begin position="199"/>
        <end position="208"/>
    </location>
</feature>
<evidence type="ECO:0000256" key="2">
    <source>
        <dbReference type="SAM" id="SignalP"/>
    </source>
</evidence>
<gene>
    <name evidence="4" type="ORF">PgNI_09175</name>
</gene>
<evidence type="ECO:0000256" key="1">
    <source>
        <dbReference type="SAM" id="MobiDB-lite"/>
    </source>
</evidence>
<proteinExistence type="predicted"/>
<feature type="signal peptide" evidence="2">
    <location>
        <begin position="1"/>
        <end position="21"/>
    </location>
</feature>
<feature type="compositionally biased region" description="Acidic residues" evidence="1">
    <location>
        <begin position="298"/>
        <end position="308"/>
    </location>
</feature>
<keyword evidence="2" id="KW-0732">Signal</keyword>
<name>A0A6P8ARX2_PYRGI</name>
<feature type="compositionally biased region" description="Basic and acidic residues" evidence="1">
    <location>
        <begin position="169"/>
        <end position="178"/>
    </location>
</feature>